<dbReference type="GO" id="GO:0008168">
    <property type="term" value="F:methyltransferase activity"/>
    <property type="evidence" value="ECO:0007669"/>
    <property type="project" value="UniProtKB-KW"/>
</dbReference>
<evidence type="ECO:0000313" key="1">
    <source>
        <dbReference type="EMBL" id="PZX47036.1"/>
    </source>
</evidence>
<protein>
    <submittedName>
        <fullName evidence="1">Adenine-specific DNA-methyltransferase</fullName>
    </submittedName>
</protein>
<proteinExistence type="predicted"/>
<organism evidence="1 2">
    <name type="scientific">Cereibacter changlensis</name>
    <dbReference type="NCBI Taxonomy" id="402884"/>
    <lineage>
        <taxon>Bacteria</taxon>
        <taxon>Pseudomonadati</taxon>
        <taxon>Pseudomonadota</taxon>
        <taxon>Alphaproteobacteria</taxon>
        <taxon>Rhodobacterales</taxon>
        <taxon>Paracoccaceae</taxon>
        <taxon>Cereibacter</taxon>
    </lineage>
</organism>
<dbReference type="Gene3D" id="3.40.50.150">
    <property type="entry name" value="Vaccinia Virus protein VP39"/>
    <property type="match status" value="1"/>
</dbReference>
<dbReference type="GO" id="GO:0003676">
    <property type="term" value="F:nucleic acid binding"/>
    <property type="evidence" value="ECO:0007669"/>
    <property type="project" value="InterPro"/>
</dbReference>
<dbReference type="GO" id="GO:0032259">
    <property type="term" value="P:methylation"/>
    <property type="evidence" value="ECO:0007669"/>
    <property type="project" value="UniProtKB-KW"/>
</dbReference>
<reference evidence="1 2" key="1">
    <citation type="submission" date="2018-06" db="EMBL/GenBank/DDBJ databases">
        <title>Genomic Encyclopedia of Archaeal and Bacterial Type Strains, Phase II (KMG-II): from individual species to whole genera.</title>
        <authorList>
            <person name="Goeker M."/>
        </authorList>
    </citation>
    <scope>NUCLEOTIDE SEQUENCE [LARGE SCALE GENOMIC DNA]</scope>
    <source>
        <strain evidence="1 2">DSM 18774</strain>
    </source>
</reference>
<dbReference type="RefSeq" id="WP_181247725.1">
    <property type="nucleotide sequence ID" value="NZ_QKZS01000039.1"/>
</dbReference>
<sequence>MSRLTALISRAKAKDKALGDELEREFKALASRRAFGLNFERHRPESVELPGRPVRRGDKVRVLPPRGTGTRGDPRLWRVTRLDSDGEARMAQITLIDAETPETADVAAADLVVVAEFRDFIYPGLVSTGRVPRGGDKPFHTVINGENFHVLEALTYTHRGKIDAIYIDPPYNTGARDWKYNNDYVESEDLYRHSKWLAFMERRL</sequence>
<name>A0A2W7QI86_9RHOB</name>
<comment type="caution">
    <text evidence="1">The sequence shown here is derived from an EMBL/GenBank/DDBJ whole genome shotgun (WGS) entry which is preliminary data.</text>
</comment>
<dbReference type="AlphaFoldDB" id="A0A2W7QI86"/>
<dbReference type="SUPFAM" id="SSF53335">
    <property type="entry name" value="S-adenosyl-L-methionine-dependent methyltransferases"/>
    <property type="match status" value="1"/>
</dbReference>
<dbReference type="Proteomes" id="UP000249538">
    <property type="component" value="Unassembled WGS sequence"/>
</dbReference>
<gene>
    <name evidence="1" type="ORF">LX76_04535</name>
</gene>
<keyword evidence="1" id="KW-0808">Transferase</keyword>
<dbReference type="PROSITE" id="PS00092">
    <property type="entry name" value="N6_MTASE"/>
    <property type="match status" value="1"/>
</dbReference>
<dbReference type="EMBL" id="QKZS01000039">
    <property type="protein sequence ID" value="PZX47036.1"/>
    <property type="molecule type" value="Genomic_DNA"/>
</dbReference>
<evidence type="ECO:0000313" key="2">
    <source>
        <dbReference type="Proteomes" id="UP000249538"/>
    </source>
</evidence>
<dbReference type="InterPro" id="IPR002052">
    <property type="entry name" value="DNA_methylase_N6_adenine_CS"/>
</dbReference>
<keyword evidence="1" id="KW-0489">Methyltransferase</keyword>
<dbReference type="InterPro" id="IPR029063">
    <property type="entry name" value="SAM-dependent_MTases_sf"/>
</dbReference>
<accession>A0A2W7QI86</accession>